<accession>A0A7W5TNB7</accession>
<organism evidence="3 4">
    <name type="scientific">Garicola koreensis</name>
    <dbReference type="NCBI Taxonomy" id="1262554"/>
    <lineage>
        <taxon>Bacteria</taxon>
        <taxon>Bacillati</taxon>
        <taxon>Actinomycetota</taxon>
        <taxon>Actinomycetes</taxon>
        <taxon>Micrococcales</taxon>
        <taxon>Micrococcaceae</taxon>
        <taxon>Garicola</taxon>
    </lineage>
</organism>
<dbReference type="InterPro" id="IPR047952">
    <property type="entry name" value="Transpos_IS4"/>
</dbReference>
<evidence type="ECO:0000259" key="1">
    <source>
        <dbReference type="Pfam" id="PF01609"/>
    </source>
</evidence>
<dbReference type="Gene3D" id="3.90.350.10">
    <property type="entry name" value="Transposase Inhibitor Protein From Tn5, Chain A, domain 1"/>
    <property type="match status" value="1"/>
</dbReference>
<dbReference type="GO" id="GO:0006313">
    <property type="term" value="P:DNA transposition"/>
    <property type="evidence" value="ECO:0007669"/>
    <property type="project" value="InterPro"/>
</dbReference>
<dbReference type="InterPro" id="IPR002559">
    <property type="entry name" value="Transposase_11"/>
</dbReference>
<dbReference type="GO" id="GO:0003677">
    <property type="term" value="F:DNA binding"/>
    <property type="evidence" value="ECO:0007669"/>
    <property type="project" value="InterPro"/>
</dbReference>
<evidence type="ECO:0000313" key="3">
    <source>
        <dbReference type="EMBL" id="MBB3666521.1"/>
    </source>
</evidence>
<dbReference type="SUPFAM" id="SSF53098">
    <property type="entry name" value="Ribonuclease H-like"/>
    <property type="match status" value="1"/>
</dbReference>
<proteinExistence type="predicted"/>
<evidence type="ECO:0000313" key="4">
    <source>
        <dbReference type="Proteomes" id="UP000547528"/>
    </source>
</evidence>
<dbReference type="PANTHER" id="PTHR37529">
    <property type="entry name" value="TRANSPOSASE INSG FOR INSERTION SEQUENCE ELEMENT IS4-RELATED"/>
    <property type="match status" value="1"/>
</dbReference>
<dbReference type="PANTHER" id="PTHR37529:SF1">
    <property type="entry name" value="TRANSPOSASE INSG FOR INSERTION SEQUENCE ELEMENT IS4-RELATED"/>
    <property type="match status" value="1"/>
</dbReference>
<sequence length="386" mass="42299">MSDAVSVGVLMRVFPPGLVDEVIEATGRREQRNRQLPARAMAYFAIGMALHTDGSYEDVASLVTDGLAWAERDEMPARLANKAAISHARTRLGAEPVKELFCRAAKPLVAQGAPESFLAGRRLLALDGTCLDVPDTPANEAHFGRPGTAKGERAAFPQARMVAVAECGTHAITDAEVVPYTVSEAEASSSVLARLAPGVLCLADRGIYSHTAWQNAAATGADLCWRVRANLKLPVIEALEDGSWISEIYDSVNDRKRQHPTRVRVIEYSLDDGRDNEETYRLITTIFNPEEADALQLAAAYTQRWEIETAFDELKTHQRGARGVLRSAKPELVYQEIWGHLCCHYAIRVLMYEATAGSGRDPDRASFITALHISRRTIAQQGAFSP</sequence>
<dbReference type="Pfam" id="PF13006">
    <property type="entry name" value="Nterm_IS4"/>
    <property type="match status" value="1"/>
</dbReference>
<comment type="caution">
    <text evidence="3">The sequence shown here is derived from an EMBL/GenBank/DDBJ whole genome shotgun (WGS) entry which is preliminary data.</text>
</comment>
<protein>
    <recommendedName>
        <fullName evidence="5">IS4 family transposase</fullName>
    </recommendedName>
</protein>
<dbReference type="NCBIfam" id="NF033592">
    <property type="entry name" value="transpos_IS4_1"/>
    <property type="match status" value="1"/>
</dbReference>
<feature type="domain" description="Transposase IS4-like" evidence="1">
    <location>
        <begin position="120"/>
        <end position="344"/>
    </location>
</feature>
<dbReference type="Proteomes" id="UP000547528">
    <property type="component" value="Unassembled WGS sequence"/>
</dbReference>
<dbReference type="AlphaFoldDB" id="A0A7W5TNB7"/>
<dbReference type="InterPro" id="IPR012337">
    <property type="entry name" value="RNaseH-like_sf"/>
</dbReference>
<keyword evidence="4" id="KW-1185">Reference proteome</keyword>
<dbReference type="InterPro" id="IPR024473">
    <property type="entry name" value="Transposases_IS4_N"/>
</dbReference>
<feature type="domain" description="Transposase IS4 N-terminal" evidence="2">
    <location>
        <begin position="5"/>
        <end position="101"/>
    </location>
</feature>
<evidence type="ECO:0008006" key="5">
    <source>
        <dbReference type="Google" id="ProtNLM"/>
    </source>
</evidence>
<gene>
    <name evidence="3" type="ORF">FHX47_000114</name>
</gene>
<dbReference type="GO" id="GO:0004803">
    <property type="term" value="F:transposase activity"/>
    <property type="evidence" value="ECO:0007669"/>
    <property type="project" value="InterPro"/>
</dbReference>
<reference evidence="3 4" key="1">
    <citation type="submission" date="2020-08" db="EMBL/GenBank/DDBJ databases">
        <title>Sequencing the genomes of 1000 actinobacteria strains.</title>
        <authorList>
            <person name="Klenk H.-P."/>
        </authorList>
    </citation>
    <scope>NUCLEOTIDE SEQUENCE [LARGE SCALE GENOMIC DNA]</scope>
    <source>
        <strain evidence="3 4">DSM 28238</strain>
    </source>
</reference>
<dbReference type="Pfam" id="PF01609">
    <property type="entry name" value="DDE_Tnp_1"/>
    <property type="match status" value="1"/>
</dbReference>
<name>A0A7W5TNB7_9MICC</name>
<evidence type="ECO:0000259" key="2">
    <source>
        <dbReference type="Pfam" id="PF13006"/>
    </source>
</evidence>
<dbReference type="EMBL" id="JACIBT010000001">
    <property type="protein sequence ID" value="MBB3666521.1"/>
    <property type="molecule type" value="Genomic_DNA"/>
</dbReference>